<dbReference type="InParanoid" id="A0A3N4KI93"/>
<keyword evidence="4" id="KW-1185">Reference proteome</keyword>
<evidence type="ECO:0000313" key="3">
    <source>
        <dbReference type="EMBL" id="RPB09022.1"/>
    </source>
</evidence>
<dbReference type="Proteomes" id="UP000277580">
    <property type="component" value="Unassembled WGS sequence"/>
</dbReference>
<evidence type="ECO:0000313" key="4">
    <source>
        <dbReference type="Proteomes" id="UP000277580"/>
    </source>
</evidence>
<evidence type="ECO:0000256" key="2">
    <source>
        <dbReference type="SAM" id="Phobius"/>
    </source>
</evidence>
<reference evidence="3 4" key="1">
    <citation type="journal article" date="2018" name="Nat. Ecol. Evol.">
        <title>Pezizomycetes genomes reveal the molecular basis of ectomycorrhizal truffle lifestyle.</title>
        <authorList>
            <person name="Murat C."/>
            <person name="Payen T."/>
            <person name="Noel B."/>
            <person name="Kuo A."/>
            <person name="Morin E."/>
            <person name="Chen J."/>
            <person name="Kohler A."/>
            <person name="Krizsan K."/>
            <person name="Balestrini R."/>
            <person name="Da Silva C."/>
            <person name="Montanini B."/>
            <person name="Hainaut M."/>
            <person name="Levati E."/>
            <person name="Barry K.W."/>
            <person name="Belfiori B."/>
            <person name="Cichocki N."/>
            <person name="Clum A."/>
            <person name="Dockter R.B."/>
            <person name="Fauchery L."/>
            <person name="Guy J."/>
            <person name="Iotti M."/>
            <person name="Le Tacon F."/>
            <person name="Lindquist E.A."/>
            <person name="Lipzen A."/>
            <person name="Malagnac F."/>
            <person name="Mello A."/>
            <person name="Molinier V."/>
            <person name="Miyauchi S."/>
            <person name="Poulain J."/>
            <person name="Riccioni C."/>
            <person name="Rubini A."/>
            <person name="Sitrit Y."/>
            <person name="Splivallo R."/>
            <person name="Traeger S."/>
            <person name="Wang M."/>
            <person name="Zifcakova L."/>
            <person name="Wipf D."/>
            <person name="Zambonelli A."/>
            <person name="Paolocci F."/>
            <person name="Nowrousian M."/>
            <person name="Ottonello S."/>
            <person name="Baldrian P."/>
            <person name="Spatafora J.W."/>
            <person name="Henrissat B."/>
            <person name="Nagy L.G."/>
            <person name="Aury J.M."/>
            <person name="Wincker P."/>
            <person name="Grigoriev I.V."/>
            <person name="Bonfante P."/>
            <person name="Martin F.M."/>
        </authorList>
    </citation>
    <scope>NUCLEOTIDE SEQUENCE [LARGE SCALE GENOMIC DNA]</scope>
    <source>
        <strain evidence="3 4">CCBAS932</strain>
    </source>
</reference>
<feature type="transmembrane region" description="Helical" evidence="2">
    <location>
        <begin position="99"/>
        <end position="120"/>
    </location>
</feature>
<feature type="compositionally biased region" description="Low complexity" evidence="1">
    <location>
        <begin position="27"/>
        <end position="45"/>
    </location>
</feature>
<keyword evidence="2" id="KW-1133">Transmembrane helix</keyword>
<dbReference type="AlphaFoldDB" id="A0A3N4KI93"/>
<dbReference type="PANTHER" id="PTHR35041:SF6">
    <property type="entry name" value="FORMYLMETHIONINE DEFORMYLASE-LIKE PROTEIN-RELATED"/>
    <property type="match status" value="1"/>
</dbReference>
<evidence type="ECO:0000256" key="1">
    <source>
        <dbReference type="SAM" id="MobiDB-lite"/>
    </source>
</evidence>
<dbReference type="PANTHER" id="PTHR35041">
    <property type="entry name" value="MEDIATOR OF RNA POLYMERASE II TRANSCRIPTION SUBUNIT 1"/>
    <property type="match status" value="1"/>
</dbReference>
<dbReference type="EMBL" id="ML119156">
    <property type="protein sequence ID" value="RPB09022.1"/>
    <property type="molecule type" value="Genomic_DNA"/>
</dbReference>
<proteinExistence type="predicted"/>
<gene>
    <name evidence="3" type="ORF">P167DRAFT_577676</name>
</gene>
<keyword evidence="2" id="KW-0812">Transmembrane</keyword>
<keyword evidence="2" id="KW-0472">Membrane</keyword>
<organism evidence="3 4">
    <name type="scientific">Morchella conica CCBAS932</name>
    <dbReference type="NCBI Taxonomy" id="1392247"/>
    <lineage>
        <taxon>Eukaryota</taxon>
        <taxon>Fungi</taxon>
        <taxon>Dikarya</taxon>
        <taxon>Ascomycota</taxon>
        <taxon>Pezizomycotina</taxon>
        <taxon>Pezizomycetes</taxon>
        <taxon>Pezizales</taxon>
        <taxon>Morchellaceae</taxon>
        <taxon>Morchella</taxon>
    </lineage>
</organism>
<sequence length="583" mass="64250">MSDETIAPMSPDVEKRPLGSIQSQNDQPSPAASEPTEPTEPTESQTAVIHGVGWNKPAVILILFLVGLMSGVGHHIFYSSLDGELAMKQKWTIRIGTGLAYILGNSLAVLCGLSRDQWLWHTLSKRSFSLKSIDAIFGVTSNPGHFLHFDMVKLAKIATLLAAAGWLYAPLATLSTPSTISVVMEPRFSSTNCTVNSLKFGYDTDPHSMRLNRTDVPYLHMLYLNSSSGYLRQSSQGMKYFVTSAFSGKTTAKDSSVPYGSTVREHCGPNCTYSIEFLGPSVNCTEIGPDTIGKWTEPHKNPLADCESPGNDSTTTYLPIFHSQRWNNSLTSFWVLYTTPAAPDTRIACRKKHAYSCQASVSHYTINETMSGHNFLEPTVVATEKLYNIEDAHLDYAYAPNWSLADVLISLFQGERGWDITNSVTEGSYKRKPAENATTLASATPLVNFDRTMHPLGPAIENMVHKMTASLLSDTILHYSANTSSICTSVEWKSVYRYKPFELVLTYSIALSIAAIIAVLGLHALVLNREKIDTSSSFISIFHVLRNSDLDHSVPPKEKRLKCRVISPAGEVGFYEVPKKPKS</sequence>
<dbReference type="OrthoDB" id="5322539at2759"/>
<dbReference type="STRING" id="1392247.A0A3N4KI93"/>
<feature type="region of interest" description="Disordered" evidence="1">
    <location>
        <begin position="1"/>
        <end position="45"/>
    </location>
</feature>
<feature type="transmembrane region" description="Helical" evidence="2">
    <location>
        <begin position="504"/>
        <end position="527"/>
    </location>
</feature>
<name>A0A3N4KI93_9PEZI</name>
<feature type="transmembrane region" description="Helical" evidence="2">
    <location>
        <begin position="58"/>
        <end position="78"/>
    </location>
</feature>
<accession>A0A3N4KI93</accession>
<protein>
    <submittedName>
        <fullName evidence="3">Uncharacterized protein</fullName>
    </submittedName>
</protein>